<accession>A0A1X7L5V6</accession>
<protein>
    <submittedName>
        <fullName evidence="1">Uncharacterized protein</fullName>
    </submittedName>
</protein>
<dbReference type="Proteomes" id="UP000193834">
    <property type="component" value="Unassembled WGS sequence"/>
</dbReference>
<gene>
    <name evidence="1" type="ORF">SAMN06295960_2985</name>
</gene>
<sequence>MRASFLIELFLFGNTCTVFIVDDRCMTHYSVNILVKLFILTKGNVGESVRLLPIYAGYVPKMFIIWLFFDYQYMNGT</sequence>
<keyword evidence="2" id="KW-1185">Reference proteome</keyword>
<dbReference type="STRING" id="1852522.SAMN06295960_2985"/>
<proteinExistence type="predicted"/>
<dbReference type="AlphaFoldDB" id="A0A1X7L5V6"/>
<name>A0A1X7L5V6_9BACL</name>
<evidence type="ECO:0000313" key="2">
    <source>
        <dbReference type="Proteomes" id="UP000193834"/>
    </source>
</evidence>
<dbReference type="EMBL" id="FXAZ01000004">
    <property type="protein sequence ID" value="SMG48743.1"/>
    <property type="molecule type" value="Genomic_DNA"/>
</dbReference>
<evidence type="ECO:0000313" key="1">
    <source>
        <dbReference type="EMBL" id="SMG48743.1"/>
    </source>
</evidence>
<reference evidence="1 2" key="1">
    <citation type="submission" date="2017-04" db="EMBL/GenBank/DDBJ databases">
        <authorList>
            <person name="Afonso C.L."/>
            <person name="Miller P.J."/>
            <person name="Scott M.A."/>
            <person name="Spackman E."/>
            <person name="Goraichik I."/>
            <person name="Dimitrov K.M."/>
            <person name="Suarez D.L."/>
            <person name="Swayne D.E."/>
        </authorList>
    </citation>
    <scope>NUCLEOTIDE SEQUENCE [LARGE SCALE GENOMIC DNA]</scope>
    <source>
        <strain evidence="1 2">11</strain>
    </source>
</reference>
<organism evidence="1 2">
    <name type="scientific">Paenibacillus aquistagni</name>
    <dbReference type="NCBI Taxonomy" id="1852522"/>
    <lineage>
        <taxon>Bacteria</taxon>
        <taxon>Bacillati</taxon>
        <taxon>Bacillota</taxon>
        <taxon>Bacilli</taxon>
        <taxon>Bacillales</taxon>
        <taxon>Paenibacillaceae</taxon>
        <taxon>Paenibacillus</taxon>
    </lineage>
</organism>